<dbReference type="SMART" id="SM00283">
    <property type="entry name" value="MA"/>
    <property type="match status" value="1"/>
</dbReference>
<dbReference type="Gene3D" id="1.10.287.950">
    <property type="entry name" value="Methyl-accepting chemotaxis protein"/>
    <property type="match status" value="1"/>
</dbReference>
<keyword evidence="4" id="KW-1133">Transmembrane helix</keyword>
<accession>A0ABS7AQ28</accession>
<dbReference type="EMBL" id="JAHXPT010000009">
    <property type="protein sequence ID" value="MBW6410766.1"/>
    <property type="molecule type" value="Genomic_DNA"/>
</dbReference>
<keyword evidence="4" id="KW-0472">Membrane</keyword>
<comment type="similarity">
    <text evidence="2">Belongs to the methyl-accepting chemotaxis (MCP) protein family.</text>
</comment>
<protein>
    <submittedName>
        <fullName evidence="7">Methyl-accepting chemotaxis protein</fullName>
    </submittedName>
</protein>
<organism evidence="7 8">
    <name type="scientific">Clostridium weizhouense</name>
    <dbReference type="NCBI Taxonomy" id="2859781"/>
    <lineage>
        <taxon>Bacteria</taxon>
        <taxon>Bacillati</taxon>
        <taxon>Bacillota</taxon>
        <taxon>Clostridia</taxon>
        <taxon>Eubacteriales</taxon>
        <taxon>Clostridiaceae</taxon>
        <taxon>Clostridium</taxon>
    </lineage>
</organism>
<dbReference type="PANTHER" id="PTHR32089:SF112">
    <property type="entry name" value="LYSOZYME-LIKE PROTEIN-RELATED"/>
    <property type="match status" value="1"/>
</dbReference>
<keyword evidence="1 3" id="KW-0807">Transducer</keyword>
<evidence type="ECO:0000313" key="7">
    <source>
        <dbReference type="EMBL" id="MBW6410766.1"/>
    </source>
</evidence>
<evidence type="ECO:0000259" key="6">
    <source>
        <dbReference type="PROSITE" id="PS50885"/>
    </source>
</evidence>
<dbReference type="Proteomes" id="UP001519921">
    <property type="component" value="Unassembled WGS sequence"/>
</dbReference>
<proteinExistence type="inferred from homology"/>
<dbReference type="Pfam" id="PF00015">
    <property type="entry name" value="MCPsignal"/>
    <property type="match status" value="1"/>
</dbReference>
<dbReference type="PROSITE" id="PS50111">
    <property type="entry name" value="CHEMOTAXIS_TRANSDUC_2"/>
    <property type="match status" value="1"/>
</dbReference>
<reference evidence="7 8" key="1">
    <citation type="submission" date="2021-07" db="EMBL/GenBank/DDBJ databases">
        <title>Clostridium weizhouense sp. nov., an anaerobic bacterium isolated from activated sludge of Petroleum wastewater.</title>
        <authorList>
            <person name="Li Q."/>
        </authorList>
    </citation>
    <scope>NUCLEOTIDE SEQUENCE [LARGE SCALE GENOMIC DNA]</scope>
    <source>
        <strain evidence="7 8">YB-6</strain>
    </source>
</reference>
<feature type="domain" description="HAMP" evidence="6">
    <location>
        <begin position="205"/>
        <end position="259"/>
    </location>
</feature>
<dbReference type="PROSITE" id="PS50885">
    <property type="entry name" value="HAMP"/>
    <property type="match status" value="1"/>
</dbReference>
<keyword evidence="8" id="KW-1185">Reference proteome</keyword>
<evidence type="ECO:0000256" key="3">
    <source>
        <dbReference type="PROSITE-ProRule" id="PRU00284"/>
    </source>
</evidence>
<evidence type="ECO:0000256" key="2">
    <source>
        <dbReference type="ARBA" id="ARBA00029447"/>
    </source>
</evidence>
<dbReference type="PANTHER" id="PTHR32089">
    <property type="entry name" value="METHYL-ACCEPTING CHEMOTAXIS PROTEIN MCPB"/>
    <property type="match status" value="1"/>
</dbReference>
<dbReference type="SUPFAM" id="SSF58104">
    <property type="entry name" value="Methyl-accepting chemotaxis protein (MCP) signaling domain"/>
    <property type="match status" value="1"/>
</dbReference>
<dbReference type="Gene3D" id="6.10.340.10">
    <property type="match status" value="1"/>
</dbReference>
<dbReference type="Pfam" id="PF00672">
    <property type="entry name" value="HAMP"/>
    <property type="match status" value="1"/>
</dbReference>
<evidence type="ECO:0000256" key="1">
    <source>
        <dbReference type="ARBA" id="ARBA00023224"/>
    </source>
</evidence>
<dbReference type="SMART" id="SM00304">
    <property type="entry name" value="HAMP"/>
    <property type="match status" value="1"/>
</dbReference>
<feature type="transmembrane region" description="Helical" evidence="4">
    <location>
        <begin position="182"/>
        <end position="203"/>
    </location>
</feature>
<feature type="transmembrane region" description="Helical" evidence="4">
    <location>
        <begin position="6"/>
        <end position="29"/>
    </location>
</feature>
<dbReference type="InterPro" id="IPR003660">
    <property type="entry name" value="HAMP_dom"/>
</dbReference>
<feature type="domain" description="Methyl-accepting transducer" evidence="5">
    <location>
        <begin position="278"/>
        <end position="536"/>
    </location>
</feature>
<comment type="caution">
    <text evidence="7">The sequence shown here is derived from an EMBL/GenBank/DDBJ whole genome shotgun (WGS) entry which is preliminary data.</text>
</comment>
<gene>
    <name evidence="7" type="ORF">KYD98_11745</name>
</gene>
<evidence type="ECO:0000259" key="5">
    <source>
        <dbReference type="PROSITE" id="PS50111"/>
    </source>
</evidence>
<dbReference type="RefSeq" id="WP_219780231.1">
    <property type="nucleotide sequence ID" value="NZ_JAHXPT010000009.1"/>
</dbReference>
<evidence type="ECO:0000256" key="4">
    <source>
        <dbReference type="SAM" id="Phobius"/>
    </source>
</evidence>
<evidence type="ECO:0000313" key="8">
    <source>
        <dbReference type="Proteomes" id="UP001519921"/>
    </source>
</evidence>
<sequence length="565" mass="63428">MKSIKLKILVPVFFMLIFFIGFMVIQFIYTNNNLKLVKEMNEKHFTTSSMADELKLDVVQVQQWLTDISATRAAEGFDDGFDNAEKYAQNIKSITQKLKKINPENIKDIESIEKSFNPYYETGKNMANAYINGGPQEGNLYMEDFDTTAELINDKVDKYKESSTKNISKSIKNIENSIKNTITIIMISIIISVIITILSWIFITKNIVNPITKILSKLKSMANNEGDLTQHIDFTSNDEIGELAKNFNLMQESFRNIVKVIVNESNIVEHKLKNTNKNIDELDYLIQDMFASTEKLSSGMEETAASTEEVSLITSKINSYLDAITTKAKNESENSFLITERANTLKNIAINSKEKAEKINVETQQKLLEAIEKSKEVEKINILSESVLQIASQTNLLSLNASIEAERAGEAGKGFAVVANQIKKLADDSKTTVSEIKTVNDMIINTVENLVNTSKEMVEFINSQVIQDYNMIVKTGEQYSNDANIINNMTTDFNETSNKMSISIGTVVESIKQINSANNESANGTNNISKKMNIISEKSNTMINLLEEVNDSTFKLVSTVSNFKI</sequence>
<dbReference type="CDD" id="cd06225">
    <property type="entry name" value="HAMP"/>
    <property type="match status" value="1"/>
</dbReference>
<keyword evidence="4" id="KW-0812">Transmembrane</keyword>
<name>A0ABS7AQ28_9CLOT</name>
<dbReference type="InterPro" id="IPR004089">
    <property type="entry name" value="MCPsignal_dom"/>
</dbReference>